<comment type="subcellular location">
    <subcellularLocation>
        <location evidence="1">Cell membrane</location>
        <topology evidence="1">Multi-pass membrane protein</topology>
    </subcellularLocation>
</comment>
<dbReference type="GO" id="GO:0005886">
    <property type="term" value="C:plasma membrane"/>
    <property type="evidence" value="ECO:0007669"/>
    <property type="project" value="UniProtKB-SubCell"/>
</dbReference>
<keyword evidence="8" id="KW-1185">Reference proteome</keyword>
<reference evidence="8" key="1">
    <citation type="submission" date="2016-02" db="EMBL/GenBank/DDBJ databases">
        <title>Paenibacillus sp. LPB0068, isolated from Crassostrea gigas.</title>
        <authorList>
            <person name="Shin S.-K."/>
            <person name="Yi H."/>
        </authorList>
    </citation>
    <scope>NUCLEOTIDE SEQUENCE [LARGE SCALE GENOMIC DNA]</scope>
    <source>
        <strain evidence="8">KCTC 23969</strain>
    </source>
</reference>
<dbReference type="PIRSF" id="PIRSF035875">
    <property type="entry name" value="RNase_BN"/>
    <property type="match status" value="1"/>
</dbReference>
<feature type="transmembrane region" description="Helical" evidence="6">
    <location>
        <begin position="27"/>
        <end position="47"/>
    </location>
</feature>
<proteinExistence type="predicted"/>
<feature type="transmembrane region" description="Helical" evidence="6">
    <location>
        <begin position="272"/>
        <end position="293"/>
    </location>
</feature>
<feature type="transmembrane region" description="Helical" evidence="6">
    <location>
        <begin position="236"/>
        <end position="260"/>
    </location>
</feature>
<protein>
    <submittedName>
        <fullName evidence="7">Ribonuclease BN</fullName>
    </submittedName>
</protein>
<keyword evidence="5 6" id="KW-0472">Membrane</keyword>
<organism evidence="7 8">
    <name type="scientific">Polaribacter reichenbachii</name>
    <dbReference type="NCBI Taxonomy" id="996801"/>
    <lineage>
        <taxon>Bacteria</taxon>
        <taxon>Pseudomonadati</taxon>
        <taxon>Bacteroidota</taxon>
        <taxon>Flavobacteriia</taxon>
        <taxon>Flavobacteriales</taxon>
        <taxon>Flavobacteriaceae</taxon>
    </lineage>
</organism>
<evidence type="ECO:0000256" key="6">
    <source>
        <dbReference type="SAM" id="Phobius"/>
    </source>
</evidence>
<keyword evidence="2" id="KW-1003">Cell membrane</keyword>
<dbReference type="PANTHER" id="PTHR30213">
    <property type="entry name" value="INNER MEMBRANE PROTEIN YHJD"/>
    <property type="match status" value="1"/>
</dbReference>
<feature type="transmembrane region" description="Helical" evidence="6">
    <location>
        <begin position="203"/>
        <end position="224"/>
    </location>
</feature>
<evidence type="ECO:0000313" key="7">
    <source>
        <dbReference type="EMBL" id="OBY61616.1"/>
    </source>
</evidence>
<dbReference type="InterPro" id="IPR017039">
    <property type="entry name" value="Virul_fac_BrkB"/>
</dbReference>
<dbReference type="Proteomes" id="UP000092612">
    <property type="component" value="Unassembled WGS sequence"/>
</dbReference>
<dbReference type="NCBIfam" id="TIGR00765">
    <property type="entry name" value="yihY_not_rbn"/>
    <property type="match status" value="1"/>
</dbReference>
<dbReference type="OrthoDB" id="977385at2"/>
<evidence type="ECO:0000256" key="4">
    <source>
        <dbReference type="ARBA" id="ARBA00022989"/>
    </source>
</evidence>
<evidence type="ECO:0000313" key="8">
    <source>
        <dbReference type="Proteomes" id="UP000092612"/>
    </source>
</evidence>
<evidence type="ECO:0000256" key="1">
    <source>
        <dbReference type="ARBA" id="ARBA00004651"/>
    </source>
</evidence>
<accession>A0A1B8TPS9</accession>
<evidence type="ECO:0000256" key="2">
    <source>
        <dbReference type="ARBA" id="ARBA00022475"/>
    </source>
</evidence>
<keyword evidence="3 6" id="KW-0812">Transmembrane</keyword>
<feature type="transmembrane region" description="Helical" evidence="6">
    <location>
        <begin position="123"/>
        <end position="147"/>
    </location>
</feature>
<name>A0A1B8TPS9_9FLAO</name>
<dbReference type="KEGG" id="prn:BW723_11485"/>
<dbReference type="PANTHER" id="PTHR30213:SF0">
    <property type="entry name" value="UPF0761 MEMBRANE PROTEIN YIHY"/>
    <property type="match status" value="1"/>
</dbReference>
<keyword evidence="4 6" id="KW-1133">Transmembrane helix</keyword>
<dbReference type="STRING" id="996801.BW723_11485"/>
<gene>
    <name evidence="7" type="ORF">LPB301_16290</name>
</gene>
<feature type="transmembrane region" description="Helical" evidence="6">
    <location>
        <begin position="59"/>
        <end position="80"/>
    </location>
</feature>
<evidence type="ECO:0000256" key="3">
    <source>
        <dbReference type="ARBA" id="ARBA00022692"/>
    </source>
</evidence>
<dbReference type="AlphaFoldDB" id="A0A1B8TPS9"/>
<evidence type="ECO:0000256" key="5">
    <source>
        <dbReference type="ARBA" id="ARBA00023136"/>
    </source>
</evidence>
<dbReference type="EMBL" id="LSFL01000042">
    <property type="protein sequence ID" value="OBY61616.1"/>
    <property type="molecule type" value="Genomic_DNA"/>
</dbReference>
<sequence length="315" mass="35736">MSREIEDKLNKIPIVNLLVKFGKQIKIPGLIGMSLYDVLELYIIGIIEGALTTRAGGIAFSFFMAVFPFMLFILTLIPYIPIEGFQEGLFSFIKDVLPPQTFDAVNLVIGDIINNQYGGLLSFGFLLSIFLMTNGINAIFGGFEYSYHITEFRNVFRSYFVALGVSLLISVFLISTVILVILYQFALTKIDEIGWLNTTDLNLFYYGRGLLFVLMIFIIVSLLFRYGTKQGKEIRFFSAGAVLTTVVSIFTFYLFGIYVLKFAQYNQLYGSIGTLLILMLFVWLNSIILLLGFELNASLHKLKRINKTFISRNKL</sequence>
<dbReference type="RefSeq" id="WP_068364682.1">
    <property type="nucleotide sequence ID" value="NZ_CP019337.1"/>
</dbReference>
<feature type="transmembrane region" description="Helical" evidence="6">
    <location>
        <begin position="159"/>
        <end position="183"/>
    </location>
</feature>
<comment type="caution">
    <text evidence="7">The sequence shown here is derived from an EMBL/GenBank/DDBJ whole genome shotgun (WGS) entry which is preliminary data.</text>
</comment>
<dbReference type="Pfam" id="PF03631">
    <property type="entry name" value="Virul_fac_BrkB"/>
    <property type="match status" value="1"/>
</dbReference>